<proteinExistence type="inferred from homology"/>
<dbReference type="InterPro" id="IPR003602">
    <property type="entry name" value="Topo_IA_DNA-bd_dom"/>
</dbReference>
<dbReference type="SMART" id="SM00436">
    <property type="entry name" value="TOP1Bc"/>
    <property type="match status" value="1"/>
</dbReference>
<dbReference type="PROSITE" id="PS52039">
    <property type="entry name" value="TOPO_IA_2"/>
    <property type="match status" value="1"/>
</dbReference>
<evidence type="ECO:0000256" key="4">
    <source>
        <dbReference type="ARBA" id="ARBA00022723"/>
    </source>
</evidence>
<gene>
    <name evidence="12" type="primary">topA</name>
    <name evidence="12" type="ORF">NMY3_03226</name>
</gene>
<evidence type="ECO:0000259" key="11">
    <source>
        <dbReference type="PROSITE" id="PS52039"/>
    </source>
</evidence>
<dbReference type="GO" id="GO:0006281">
    <property type="term" value="P:DNA repair"/>
    <property type="evidence" value="ECO:0007669"/>
    <property type="project" value="TreeGrafter"/>
</dbReference>
<evidence type="ECO:0000256" key="6">
    <source>
        <dbReference type="ARBA" id="ARBA00023029"/>
    </source>
</evidence>
<keyword evidence="5" id="KW-0862">Zinc</keyword>
<dbReference type="CDD" id="cd00186">
    <property type="entry name" value="TOP1Ac"/>
    <property type="match status" value="1"/>
</dbReference>
<dbReference type="EC" id="5.6.2.1" evidence="3"/>
<evidence type="ECO:0000313" key="13">
    <source>
        <dbReference type="Proteomes" id="UP000058925"/>
    </source>
</evidence>
<sequence length="750" mass="84467">MNGQDYIICHALGHLYGLSDNNKGSRKAFPVLDPTWLPLSILKKKGPSSKYLAFKIEKILREISQISKNASGFIHACDYDQEGEVIGYNILEHACHHKYSISKRAKFSSLTDEEIIQSFNNLLPPNEKLKDAGTSRHMIDFIYGINLSRALTNSVNKKKESAGEIKKGYQQLSIGRVQGPTLAFVVEREKEIENHIFEPYWNVIADFKKNNQIIKTYYYPQRIDTKPVAENIVNSCKNQLGKVTNIKIIKTSIRPPIPFNLGDLQKEAYRLFRFTPSYTLSIAEKLYLAALISYPRTSSQKLPSPINYEKIIKAVSTLNNNLHQDSSYGNKTGSILSYSEISIKLLANKTLKPNEGKETDPAHPAIYPTGQKPKQKLEDSELKLLDLIIRRFFSAFGKDASSSQSTVTITVKDKYTFKAEEKKIVFEGWIQYYRPYFDLSGFVNLDSLSFLKPDDILENIKMELLEKFTQPPPRYNQSTLLQKMEREKIGTKATRSEIIGTLFKRNYITNLVPPATTATNQSVTYDSKISKNYPISNNQKVKTSKLEYTGVQKSGLRPTEIGIAIVSSMKKYIPNIVSTSLTQDMETQLEQIESGNSTSIQVVEKARTQIKEAIQSFNINETKIGQEISLALEANRTTNPSRKPIALVALGTCPVCKNGNLIVKKAIKSKKRFAGCTSYASTKCLATSPLPQKGTIKSTGKRCEKCNWPIIIASGNNQGKKYQWEFCINSQCPLKIYSNSDKKNPPSQPT</sequence>
<keyword evidence="13" id="KW-1185">Reference proteome</keyword>
<evidence type="ECO:0000256" key="7">
    <source>
        <dbReference type="ARBA" id="ARBA00023125"/>
    </source>
</evidence>
<keyword evidence="4" id="KW-0479">Metal-binding</keyword>
<evidence type="ECO:0000256" key="8">
    <source>
        <dbReference type="ARBA" id="ARBA00023235"/>
    </source>
</evidence>
<dbReference type="GO" id="GO:0006310">
    <property type="term" value="P:DNA recombination"/>
    <property type="evidence" value="ECO:0007669"/>
    <property type="project" value="TreeGrafter"/>
</dbReference>
<dbReference type="GO" id="GO:0046872">
    <property type="term" value="F:metal ion binding"/>
    <property type="evidence" value="ECO:0007669"/>
    <property type="project" value="UniProtKB-KW"/>
</dbReference>
<dbReference type="InterPro" id="IPR013824">
    <property type="entry name" value="Topo_IA_cen_sub1"/>
</dbReference>
<dbReference type="PROSITE" id="PS00396">
    <property type="entry name" value="TOPO_IA_1"/>
    <property type="match status" value="1"/>
</dbReference>
<organism evidence="12 13">
    <name type="scientific">Candidatus Nitrosocosmicus oleophilus</name>
    <dbReference type="NCBI Taxonomy" id="1353260"/>
    <lineage>
        <taxon>Archaea</taxon>
        <taxon>Nitrososphaerota</taxon>
        <taxon>Nitrososphaeria</taxon>
        <taxon>Nitrososphaerales</taxon>
        <taxon>Nitrososphaeraceae</taxon>
        <taxon>Candidatus Nitrosocosmicus</taxon>
    </lineage>
</organism>
<dbReference type="InterPro" id="IPR005739">
    <property type="entry name" value="TopoI_arch"/>
</dbReference>
<dbReference type="Proteomes" id="UP000058925">
    <property type="component" value="Chromosome"/>
</dbReference>
<dbReference type="GO" id="GO:0006265">
    <property type="term" value="P:DNA topological change"/>
    <property type="evidence" value="ECO:0007669"/>
    <property type="project" value="InterPro"/>
</dbReference>
<feature type="region of interest" description="Disordered" evidence="9">
    <location>
        <begin position="353"/>
        <end position="374"/>
    </location>
</feature>
<feature type="domain" description="Topo IA-type catalytic" evidence="11">
    <location>
        <begin position="126"/>
        <end position="614"/>
    </location>
</feature>
<protein>
    <recommendedName>
        <fullName evidence="3">DNA topoisomerase</fullName>
        <ecNumber evidence="3">5.6.2.1</ecNumber>
    </recommendedName>
</protein>
<keyword evidence="6" id="KW-0799">Topoisomerase</keyword>
<evidence type="ECO:0000256" key="9">
    <source>
        <dbReference type="SAM" id="MobiDB-lite"/>
    </source>
</evidence>
<evidence type="ECO:0000256" key="5">
    <source>
        <dbReference type="ARBA" id="ARBA00022833"/>
    </source>
</evidence>
<dbReference type="PANTHER" id="PTHR11390:SF26">
    <property type="entry name" value="DNA TOPOISOMERASE 1"/>
    <property type="match status" value="1"/>
</dbReference>
<dbReference type="Pfam" id="PF01131">
    <property type="entry name" value="Topoisom_bac"/>
    <property type="match status" value="1"/>
</dbReference>
<dbReference type="OrthoDB" id="30963at2157"/>
<evidence type="ECO:0000256" key="3">
    <source>
        <dbReference type="ARBA" id="ARBA00012891"/>
    </source>
</evidence>
<keyword evidence="7" id="KW-0238">DNA-binding</keyword>
<dbReference type="InterPro" id="IPR013497">
    <property type="entry name" value="Topo_IA_cen"/>
</dbReference>
<comment type="similarity">
    <text evidence="2">Belongs to the type IA topoisomerase family.</text>
</comment>
<evidence type="ECO:0000313" key="12">
    <source>
        <dbReference type="EMBL" id="ALI37411.1"/>
    </source>
</evidence>
<dbReference type="GO" id="GO:0003917">
    <property type="term" value="F:DNA topoisomerase type I (single strand cut, ATP-independent) activity"/>
    <property type="evidence" value="ECO:0007669"/>
    <property type="project" value="UniProtKB-EC"/>
</dbReference>
<dbReference type="InterPro" id="IPR003601">
    <property type="entry name" value="Topo_IA_2"/>
</dbReference>
<dbReference type="EMBL" id="CP012850">
    <property type="protein sequence ID" value="ALI37411.1"/>
    <property type="molecule type" value="Genomic_DNA"/>
</dbReference>
<dbReference type="InterPro" id="IPR000380">
    <property type="entry name" value="Topo_IA"/>
</dbReference>
<dbReference type="Gene3D" id="1.10.290.10">
    <property type="entry name" value="Topoisomerase I, domain 4"/>
    <property type="match status" value="1"/>
</dbReference>
<dbReference type="NCBIfam" id="TIGR01057">
    <property type="entry name" value="topA_arch"/>
    <property type="match status" value="1"/>
</dbReference>
<reference evidence="13" key="1">
    <citation type="submission" date="2015-10" db="EMBL/GenBank/DDBJ databases">
        <title>Niche specialization of a soil ammonia-oxidizing archaeon, Candidatus Nitrosocosmicus oleophilus.</title>
        <authorList>
            <person name="Jung M.-Y."/>
            <person name="Rhee S.-K."/>
        </authorList>
    </citation>
    <scope>NUCLEOTIDE SEQUENCE [LARGE SCALE GENOMIC DNA]</scope>
    <source>
        <strain evidence="13">MY3</strain>
    </source>
</reference>
<evidence type="ECO:0000256" key="2">
    <source>
        <dbReference type="ARBA" id="ARBA00009446"/>
    </source>
</evidence>
<name>A0A654M4A8_9ARCH</name>
<dbReference type="InterPro" id="IPR023406">
    <property type="entry name" value="Topo_IA_AS"/>
</dbReference>
<dbReference type="Gene3D" id="2.70.20.10">
    <property type="entry name" value="Topoisomerase I, domain 3"/>
    <property type="match status" value="1"/>
</dbReference>
<evidence type="ECO:0000256" key="1">
    <source>
        <dbReference type="ARBA" id="ARBA00000213"/>
    </source>
</evidence>
<dbReference type="KEGG" id="taa:NMY3_03226"/>
<dbReference type="Gene3D" id="1.10.460.10">
    <property type="entry name" value="Topoisomerase I, domain 2"/>
    <property type="match status" value="2"/>
</dbReference>
<dbReference type="PRINTS" id="PR00417">
    <property type="entry name" value="PRTPISMRASEI"/>
</dbReference>
<dbReference type="InterPro" id="IPR013826">
    <property type="entry name" value="Topo_IA_cen_sub3"/>
</dbReference>
<dbReference type="InterPro" id="IPR013825">
    <property type="entry name" value="Topo_IA_cen_sub2"/>
</dbReference>
<keyword evidence="8 12" id="KW-0413">Isomerase</keyword>
<evidence type="ECO:0000259" key="10">
    <source>
        <dbReference type="PROSITE" id="PS50880"/>
    </source>
</evidence>
<dbReference type="InterPro" id="IPR006171">
    <property type="entry name" value="TOPRIM_dom"/>
</dbReference>
<dbReference type="PANTHER" id="PTHR11390">
    <property type="entry name" value="PROKARYOTIC DNA TOPOISOMERASE"/>
    <property type="match status" value="1"/>
</dbReference>
<dbReference type="Pfam" id="PF01751">
    <property type="entry name" value="Toprim"/>
    <property type="match status" value="1"/>
</dbReference>
<dbReference type="SUPFAM" id="SSF56712">
    <property type="entry name" value="Prokaryotic type I DNA topoisomerase"/>
    <property type="match status" value="1"/>
</dbReference>
<dbReference type="GO" id="GO:0003677">
    <property type="term" value="F:DNA binding"/>
    <property type="evidence" value="ECO:0007669"/>
    <property type="project" value="UniProtKB-KW"/>
</dbReference>
<dbReference type="InterPro" id="IPR023405">
    <property type="entry name" value="Topo_IA_core_domain"/>
</dbReference>
<dbReference type="Gene3D" id="3.40.50.140">
    <property type="match status" value="1"/>
</dbReference>
<comment type="catalytic activity">
    <reaction evidence="1">
        <text>ATP-independent breakage of single-stranded DNA, followed by passage and rejoining.</text>
        <dbReference type="EC" id="5.6.2.1"/>
    </reaction>
</comment>
<feature type="domain" description="Toprim" evidence="10">
    <location>
        <begin position="1"/>
        <end position="109"/>
    </location>
</feature>
<dbReference type="SMART" id="SM00437">
    <property type="entry name" value="TOP1Ac"/>
    <property type="match status" value="1"/>
</dbReference>
<accession>A0A654M4A8</accession>
<dbReference type="AlphaFoldDB" id="A0A654M4A8"/>
<dbReference type="PROSITE" id="PS50880">
    <property type="entry name" value="TOPRIM"/>
    <property type="match status" value="1"/>
</dbReference>